<sequence length="407" mass="46644">MAICTRIKSKCPIFGDTRVLSNLVLPTYADVMKFYLQVRNQLKQNSNGKDPTVKIISEIVVIDVEKIWQKASIPIVSHIRALQLLVNYHDKYKQIIKSIKNRKNTLTFKSNLEKFQNNAKDKLFDLAACKCIEFHLCSCEKSRKVPIIEQMFLKDQRSMRKMAMSSIDVLTTKKLNKNMHRKIIEANRIVKQNKKELCVNTTLETIETDETYYTDTDDNTDEDSNYSPNSMSSLPSTYSTNKQSQMRLELPALALACDRTGISDRTAATIASAILQDVGIIKNDDKQHVIDRMKIRRERHKKRQDLKIQTDKQPKSLYFDGRKDHTIINQKIDDKYYRNKITEEHITLIGEPGSRFMGHCTPVNGTAISIKNSIISYLKTNDICTSKLLVIGCDGTVRKLLVLKGCT</sequence>
<gene>
    <name evidence="2" type="ORF">MEUPH1_LOCUS5132</name>
</gene>
<dbReference type="Proteomes" id="UP001160148">
    <property type="component" value="Unassembled WGS sequence"/>
</dbReference>
<accession>A0AAV0VXR3</accession>
<name>A0AAV0VXR3_9HEMI</name>
<reference evidence="2 3" key="1">
    <citation type="submission" date="2023-01" db="EMBL/GenBank/DDBJ databases">
        <authorList>
            <person name="Whitehead M."/>
        </authorList>
    </citation>
    <scope>NUCLEOTIDE SEQUENCE [LARGE SCALE GENOMIC DNA]</scope>
</reference>
<keyword evidence="3" id="KW-1185">Reference proteome</keyword>
<feature type="compositionally biased region" description="Acidic residues" evidence="1">
    <location>
        <begin position="212"/>
        <end position="224"/>
    </location>
</feature>
<evidence type="ECO:0000313" key="2">
    <source>
        <dbReference type="EMBL" id="CAI6348460.1"/>
    </source>
</evidence>
<comment type="caution">
    <text evidence="2">The sequence shown here is derived from an EMBL/GenBank/DDBJ whole genome shotgun (WGS) entry which is preliminary data.</text>
</comment>
<evidence type="ECO:0000256" key="1">
    <source>
        <dbReference type="SAM" id="MobiDB-lite"/>
    </source>
</evidence>
<dbReference type="EMBL" id="CARXXK010000001">
    <property type="protein sequence ID" value="CAI6348460.1"/>
    <property type="molecule type" value="Genomic_DNA"/>
</dbReference>
<feature type="compositionally biased region" description="Polar residues" evidence="1">
    <location>
        <begin position="225"/>
        <end position="243"/>
    </location>
</feature>
<organism evidence="2 3">
    <name type="scientific">Macrosiphum euphorbiae</name>
    <name type="common">potato aphid</name>
    <dbReference type="NCBI Taxonomy" id="13131"/>
    <lineage>
        <taxon>Eukaryota</taxon>
        <taxon>Metazoa</taxon>
        <taxon>Ecdysozoa</taxon>
        <taxon>Arthropoda</taxon>
        <taxon>Hexapoda</taxon>
        <taxon>Insecta</taxon>
        <taxon>Pterygota</taxon>
        <taxon>Neoptera</taxon>
        <taxon>Paraneoptera</taxon>
        <taxon>Hemiptera</taxon>
        <taxon>Sternorrhyncha</taxon>
        <taxon>Aphidomorpha</taxon>
        <taxon>Aphidoidea</taxon>
        <taxon>Aphididae</taxon>
        <taxon>Macrosiphini</taxon>
        <taxon>Macrosiphum</taxon>
    </lineage>
</organism>
<proteinExistence type="predicted"/>
<evidence type="ECO:0000313" key="3">
    <source>
        <dbReference type="Proteomes" id="UP001160148"/>
    </source>
</evidence>
<protein>
    <submittedName>
        <fullName evidence="2">Uncharacterized protein</fullName>
    </submittedName>
</protein>
<feature type="region of interest" description="Disordered" evidence="1">
    <location>
        <begin position="212"/>
        <end position="243"/>
    </location>
</feature>
<dbReference type="AlphaFoldDB" id="A0AAV0VXR3"/>